<organism evidence="2 3">
    <name type="scientific">Cytobacillus firmus</name>
    <name type="common">Bacillus firmus</name>
    <dbReference type="NCBI Taxonomy" id="1399"/>
    <lineage>
        <taxon>Bacteria</taxon>
        <taxon>Bacillati</taxon>
        <taxon>Bacillota</taxon>
        <taxon>Bacilli</taxon>
        <taxon>Bacillales</taxon>
        <taxon>Bacillaceae</taxon>
        <taxon>Cytobacillus</taxon>
    </lineage>
</organism>
<keyword evidence="1" id="KW-0812">Transmembrane</keyword>
<keyword evidence="1" id="KW-0472">Membrane</keyword>
<gene>
    <name evidence="2" type="ORF">DFO70_11295</name>
</gene>
<keyword evidence="1" id="KW-1133">Transmembrane helix</keyword>
<dbReference type="AlphaFoldDB" id="A0A366JMH4"/>
<evidence type="ECO:0000256" key="1">
    <source>
        <dbReference type="SAM" id="Phobius"/>
    </source>
</evidence>
<feature type="transmembrane region" description="Helical" evidence="1">
    <location>
        <begin position="33"/>
        <end position="52"/>
    </location>
</feature>
<dbReference type="EMBL" id="QNSF01000012">
    <property type="protein sequence ID" value="RBP89059.1"/>
    <property type="molecule type" value="Genomic_DNA"/>
</dbReference>
<accession>A0A366JMH4</accession>
<name>A0A366JMH4_CYTFI</name>
<comment type="caution">
    <text evidence="2">The sequence shown here is derived from an EMBL/GenBank/DDBJ whole genome shotgun (WGS) entry which is preliminary data.</text>
</comment>
<keyword evidence="3" id="KW-1185">Reference proteome</keyword>
<dbReference type="Proteomes" id="UP000252731">
    <property type="component" value="Unassembled WGS sequence"/>
</dbReference>
<evidence type="ECO:0000313" key="3">
    <source>
        <dbReference type="Proteomes" id="UP000252731"/>
    </source>
</evidence>
<evidence type="ECO:0000313" key="2">
    <source>
        <dbReference type="EMBL" id="RBP89059.1"/>
    </source>
</evidence>
<reference evidence="2 3" key="1">
    <citation type="submission" date="2018-06" db="EMBL/GenBank/DDBJ databases">
        <title>Freshwater and sediment microbial communities from various areas in North America, analyzing microbe dynamics in response to fracking.</title>
        <authorList>
            <person name="Lamendella R."/>
        </authorList>
    </citation>
    <scope>NUCLEOTIDE SEQUENCE [LARGE SCALE GENOMIC DNA]</scope>
    <source>
        <strain evidence="2 3">14_TX</strain>
    </source>
</reference>
<proteinExistence type="predicted"/>
<protein>
    <submittedName>
        <fullName evidence="2">Uncharacterized protein</fullName>
    </submittedName>
</protein>
<sequence length="66" mass="7686">MTIFISLLKMIIVRDKLLIEFENYSQYHSNRKVLLHMTILFVAGTIAAYSLVMKHVLNNVAKPHTR</sequence>